<name>A0A1H5TSY3_9BACT</name>
<keyword evidence="6 7" id="KW-0472">Membrane</keyword>
<evidence type="ECO:0000256" key="7">
    <source>
        <dbReference type="SAM" id="Phobius"/>
    </source>
</evidence>
<dbReference type="GO" id="GO:0042158">
    <property type="term" value="P:lipoprotein biosynthetic process"/>
    <property type="evidence" value="ECO:0007669"/>
    <property type="project" value="InterPro"/>
</dbReference>
<proteinExistence type="inferred from homology"/>
<dbReference type="OrthoDB" id="871140at2"/>
<keyword evidence="9" id="KW-1185">Reference proteome</keyword>
<dbReference type="GO" id="GO:0005886">
    <property type="term" value="C:plasma membrane"/>
    <property type="evidence" value="ECO:0007669"/>
    <property type="project" value="InterPro"/>
</dbReference>
<feature type="transmembrane region" description="Helical" evidence="7">
    <location>
        <begin position="137"/>
        <end position="155"/>
    </location>
</feature>
<feature type="transmembrane region" description="Helical" evidence="7">
    <location>
        <begin position="43"/>
        <end position="61"/>
    </location>
</feature>
<keyword evidence="4 7" id="KW-0812">Transmembrane</keyword>
<evidence type="ECO:0000256" key="5">
    <source>
        <dbReference type="ARBA" id="ARBA00022989"/>
    </source>
</evidence>
<reference evidence="8 9" key="1">
    <citation type="submission" date="2016-10" db="EMBL/GenBank/DDBJ databases">
        <authorList>
            <person name="de Groot N.N."/>
        </authorList>
    </citation>
    <scope>NUCLEOTIDE SEQUENCE [LARGE SCALE GENOMIC DNA]</scope>
    <source>
        <strain evidence="8 9">DSM 22489</strain>
    </source>
</reference>
<keyword evidence="3 8" id="KW-0808">Transferase</keyword>
<feature type="transmembrane region" description="Helical" evidence="7">
    <location>
        <begin position="204"/>
        <end position="222"/>
    </location>
</feature>
<feature type="transmembrane region" description="Helical" evidence="7">
    <location>
        <begin position="229"/>
        <end position="247"/>
    </location>
</feature>
<accession>A0A1H5TSY3</accession>
<gene>
    <name evidence="8" type="ORF">SAMN05421819_0726</name>
</gene>
<feature type="transmembrane region" description="Helical" evidence="7">
    <location>
        <begin position="12"/>
        <end position="31"/>
    </location>
</feature>
<evidence type="ECO:0000256" key="4">
    <source>
        <dbReference type="ARBA" id="ARBA00022692"/>
    </source>
</evidence>
<keyword evidence="5 7" id="KW-1133">Transmembrane helix</keyword>
<dbReference type="Pfam" id="PF01790">
    <property type="entry name" value="LGT"/>
    <property type="match status" value="1"/>
</dbReference>
<evidence type="ECO:0000313" key="9">
    <source>
        <dbReference type="Proteomes" id="UP000236728"/>
    </source>
</evidence>
<keyword evidence="2" id="KW-1003">Cell membrane</keyword>
<evidence type="ECO:0000313" key="8">
    <source>
        <dbReference type="EMBL" id="SEF65879.1"/>
    </source>
</evidence>
<protein>
    <submittedName>
        <fullName evidence="8">Phosphatidylglycerol:prolipoprotein diacylglycerol transferase</fullName>
    </submittedName>
</protein>
<comment type="similarity">
    <text evidence="1">Belongs to the Lgt family.</text>
</comment>
<dbReference type="PANTHER" id="PTHR30589:SF0">
    <property type="entry name" value="PHOSPHATIDYLGLYCEROL--PROLIPOPROTEIN DIACYLGLYCERYL TRANSFERASE"/>
    <property type="match status" value="1"/>
</dbReference>
<evidence type="ECO:0000256" key="1">
    <source>
        <dbReference type="ARBA" id="ARBA00007150"/>
    </source>
</evidence>
<dbReference type="PANTHER" id="PTHR30589">
    <property type="entry name" value="PROLIPOPROTEIN DIACYLGLYCERYL TRANSFERASE"/>
    <property type="match status" value="1"/>
</dbReference>
<dbReference type="RefSeq" id="WP_103931619.1">
    <property type="nucleotide sequence ID" value="NZ_FNVA01000001.1"/>
</dbReference>
<feature type="transmembrane region" description="Helical" evidence="7">
    <location>
        <begin position="267"/>
        <end position="283"/>
    </location>
</feature>
<keyword evidence="8" id="KW-0449">Lipoprotein</keyword>
<sequence length="303" mass="32599">MYPYLNLGSIHVGTFGLLLWVAAVCATIVLHKNFVRNGVSTDALNVVALVVLAGILGAKAWHELEDPAQLAEAWRQILLPLHASNLPAWQRPVDVVMDFLHWFQAGFAWYGGLLAAIATLMACGASVKPNGLTGLRAALRMLDLAAPAAALGYGVGRIGCLTSGDGDYGVNTTLPWGVHMMNGPDQYHRALVVPTPPTAAVQPTPIYELFFGLLLFWLLWTLASKARPLGWMTGLYLALAGVGRFLVEFVRVNPRLYFGHTLSNAQVASLGSILFGLIVILASRRNLAIEPVPLSPEAREATA</sequence>
<dbReference type="Proteomes" id="UP000236728">
    <property type="component" value="Unassembled WGS sequence"/>
</dbReference>
<dbReference type="GO" id="GO:0008961">
    <property type="term" value="F:phosphatidylglycerol-prolipoprotein diacylglyceryl transferase activity"/>
    <property type="evidence" value="ECO:0007669"/>
    <property type="project" value="InterPro"/>
</dbReference>
<dbReference type="AlphaFoldDB" id="A0A1H5TSY3"/>
<evidence type="ECO:0000256" key="6">
    <source>
        <dbReference type="ARBA" id="ARBA00023136"/>
    </source>
</evidence>
<organism evidence="8 9">
    <name type="scientific">Bryocella elongata</name>
    <dbReference type="NCBI Taxonomy" id="863522"/>
    <lineage>
        <taxon>Bacteria</taxon>
        <taxon>Pseudomonadati</taxon>
        <taxon>Acidobacteriota</taxon>
        <taxon>Terriglobia</taxon>
        <taxon>Terriglobales</taxon>
        <taxon>Acidobacteriaceae</taxon>
        <taxon>Bryocella</taxon>
    </lineage>
</organism>
<dbReference type="EMBL" id="FNVA01000001">
    <property type="protein sequence ID" value="SEF65879.1"/>
    <property type="molecule type" value="Genomic_DNA"/>
</dbReference>
<evidence type="ECO:0000256" key="2">
    <source>
        <dbReference type="ARBA" id="ARBA00022475"/>
    </source>
</evidence>
<feature type="transmembrane region" description="Helical" evidence="7">
    <location>
        <begin position="107"/>
        <end position="125"/>
    </location>
</feature>
<evidence type="ECO:0000256" key="3">
    <source>
        <dbReference type="ARBA" id="ARBA00022679"/>
    </source>
</evidence>
<dbReference type="InterPro" id="IPR001640">
    <property type="entry name" value="Lgt"/>
</dbReference>